<dbReference type="Gene3D" id="2.60.120.380">
    <property type="match status" value="3"/>
</dbReference>
<evidence type="ECO:0000313" key="7">
    <source>
        <dbReference type="Proteomes" id="UP000010474"/>
    </source>
</evidence>
<dbReference type="eggNOG" id="COG2931">
    <property type="taxonomic scope" value="Bacteria"/>
</dbReference>
<sequence>MDELILQGNQDVSHPVFGLAKIAFLDGIGKVVNPLDLTHLNLNSLLLTTIEAVPDSSNIVPETLSWDHIFGWQSSTTNILQQDIYPTLQQFAQSPDFQSQIHSIFGDNLNAGKLNEIASEWIVGNFSLLPQIEVLDASVFSREALGAFAGETNKIYLSKKLLSSGSIGLIKETVIEEVGHFLDKQINAVDTPGDEGQLFAAVVTGKQLNTNQIAEIKTEDDTTTIFADGRFLTVEQATSTVTITAAPTVTIAVSDATAAETIAGQTANPGKFTLKRTGDLTSTLAVNYTVAGTATNGTDYNQLTGTATFGASASTTTIDLTVINDAILEPAETVIVTLKSGNSYNLGTTTTATVNIADNDKPTITIKATDATAAETVTGQTTNPGRFTLTRTGDLSSSPTVYYTFTGTATNGIDYNQLNGNVTFASGSSTAIIDLTVINDAVLEAQETVIVTLASSDNYTLGTAKTATVNIADNDKPTITIKATDASAAETITGQTTNPGRFTLTRTGDLSSLSTVYYTVTGTATNGTDYNTLTKNVTFEAGSATAIVDVNVKDDDVYEGNETVIVTLANNANYTLGTAKTATVSLVDNDKPTITIKASDANAAETAAGQTANPGKFTLTRTGNKTAALTVNYTVAGTATNGTDYNTLTKSVTFEAGSATAIIDVTPIDDFVYEGNETVILTLANKASYIVGTANTATVNLADNDSATTVKPTVTISANDATATETVTGQTANLGQFKLTRTGDLSSSLTVNYSVAGTASNSADYNNLSGTVTFAAGSSTAIINVAPIDDTAVEGDETVIVNLSSSTNYNLGTAKAATVNIFDNDYTNDSLNNAQSIVADYSQINNFVSNLNLNDFYRFTVSQSGIFTANLTGLTGDADVRLIQDKNNNGLIDTAQLYNPTTSILDPGEILAWQWERGTASESIRRFLNAGTYYLQVMSYNNQTANYNLATNFTPAASDDRKFSIQLNFGSSINSTAQATIRKAADFWENTISHSSFTGSQTLTINLSLDSSLSGYSGTGEITNTGLDANGRYMPISGAVKLSADVVNKLNSNSGDNTGILIHEMGHVLGLISGSAVNTSNGTYNANTYAGWAYGELKGTFTQTSVPMTTGVGSGSDYTHWKETVFGNEIMTHILMGATESLSQLSLAVLRDIGWNVNYGAAQPYTLPSLGGTGNTLNSVSANTVNVAVGSTYSYYFNNSVNSEFPVQMYRVNFAGTGAIKVTLNGLTADANMRLIYDANNNGLIDTGEVIATAINTGTTSESFNFHNLAAGNYYVDVYATNYIDSDGNRINISTGYALNFTSLAASEPEIVNNLNPVTYSYNLGKGNYITPWNAYSYSLSDSNIDELFKFNLGGTTAASFNLVGLTDNADMRLIYDSNNNGVIDTGEVIATSTNLGSASEKINLSGLLPGTYYLHVYRVANTNTGYILRLDNLVIT</sequence>
<gene>
    <name evidence="6" type="ordered locus">Anacy_4636</name>
</gene>
<feature type="domain" description="Calx-beta" evidence="5">
    <location>
        <begin position="239"/>
        <end position="339"/>
    </location>
</feature>
<dbReference type="EMBL" id="CP003659">
    <property type="protein sequence ID" value="AFZ59987.1"/>
    <property type="molecule type" value="Genomic_DNA"/>
</dbReference>
<evidence type="ECO:0000313" key="6">
    <source>
        <dbReference type="EMBL" id="AFZ59987.1"/>
    </source>
</evidence>
<dbReference type="InterPro" id="IPR051171">
    <property type="entry name" value="CaCA"/>
</dbReference>
<dbReference type="Gene3D" id="2.60.40.2030">
    <property type="match status" value="5"/>
</dbReference>
<dbReference type="GO" id="GO:0007154">
    <property type="term" value="P:cell communication"/>
    <property type="evidence" value="ECO:0007669"/>
    <property type="project" value="InterPro"/>
</dbReference>
<dbReference type="eggNOG" id="COG1404">
    <property type="taxonomic scope" value="Bacteria"/>
</dbReference>
<feature type="domain" description="Calx-beta" evidence="5">
    <location>
        <begin position="352"/>
        <end position="454"/>
    </location>
</feature>
<dbReference type="GO" id="GO:0016020">
    <property type="term" value="C:membrane"/>
    <property type="evidence" value="ECO:0007669"/>
    <property type="project" value="InterPro"/>
</dbReference>
<keyword evidence="4" id="KW-0406">Ion transport</keyword>
<keyword evidence="2" id="KW-0677">Repeat</keyword>
<feature type="domain" description="Calx-beta" evidence="5">
    <location>
        <begin position="467"/>
        <end position="569"/>
    </location>
</feature>
<keyword evidence="3" id="KW-0106">Calcium</keyword>
<name>K9ZN53_ANACC</name>
<evidence type="ECO:0000256" key="2">
    <source>
        <dbReference type="ARBA" id="ARBA00022737"/>
    </source>
</evidence>
<feature type="domain" description="Calx-beta" evidence="5">
    <location>
        <begin position="582"/>
        <end position="684"/>
    </location>
</feature>
<evidence type="ECO:0000256" key="4">
    <source>
        <dbReference type="ARBA" id="ARBA00023065"/>
    </source>
</evidence>
<dbReference type="InterPro" id="IPR018247">
    <property type="entry name" value="EF_Hand_1_Ca_BS"/>
</dbReference>
<dbReference type="STRING" id="272123.Anacy_4636"/>
<dbReference type="SUPFAM" id="SSF55486">
    <property type="entry name" value="Metalloproteases ('zincins'), catalytic domain"/>
    <property type="match status" value="1"/>
</dbReference>
<dbReference type="Gene3D" id="3.90.132.10">
    <property type="entry name" value="Leishmanolysin , domain 2"/>
    <property type="match status" value="1"/>
</dbReference>
<evidence type="ECO:0000259" key="5">
    <source>
        <dbReference type="SMART" id="SM00237"/>
    </source>
</evidence>
<dbReference type="PANTHER" id="PTHR11878">
    <property type="entry name" value="SODIUM/CALCIUM EXCHANGER"/>
    <property type="match status" value="1"/>
</dbReference>
<dbReference type="KEGG" id="acy:Anacy_4636"/>
<feature type="domain" description="Calx-beta" evidence="5">
    <location>
        <begin position="697"/>
        <end position="804"/>
    </location>
</feature>
<dbReference type="GO" id="GO:0030001">
    <property type="term" value="P:metal ion transport"/>
    <property type="evidence" value="ECO:0007669"/>
    <property type="project" value="TreeGrafter"/>
</dbReference>
<dbReference type="PROSITE" id="PS00018">
    <property type="entry name" value="EF_HAND_1"/>
    <property type="match status" value="2"/>
</dbReference>
<organism evidence="6 7">
    <name type="scientific">Anabaena cylindrica (strain ATCC 27899 / PCC 7122)</name>
    <dbReference type="NCBI Taxonomy" id="272123"/>
    <lineage>
        <taxon>Bacteria</taxon>
        <taxon>Bacillati</taxon>
        <taxon>Cyanobacteriota</taxon>
        <taxon>Cyanophyceae</taxon>
        <taxon>Nostocales</taxon>
        <taxon>Nostocaceae</taxon>
        <taxon>Anabaena</taxon>
    </lineage>
</organism>
<keyword evidence="4" id="KW-0813">Transport</keyword>
<dbReference type="Proteomes" id="UP000010474">
    <property type="component" value="Chromosome"/>
</dbReference>
<dbReference type="InterPro" id="IPR007280">
    <property type="entry name" value="Peptidase_C_arc/bac"/>
</dbReference>
<dbReference type="HOGENOM" id="CLU_008527_0_0_3"/>
<dbReference type="PATRIC" id="fig|272123.3.peg.5047"/>
<dbReference type="PANTHER" id="PTHR11878:SF65">
    <property type="entry name" value="NA_CA-EXCHANGE PROTEIN, ISOFORM G"/>
    <property type="match status" value="1"/>
</dbReference>
<keyword evidence="7" id="KW-1185">Reference proteome</keyword>
<proteinExistence type="predicted"/>
<evidence type="ECO:0000256" key="1">
    <source>
        <dbReference type="ARBA" id="ARBA00022729"/>
    </source>
</evidence>
<dbReference type="Pfam" id="PF03160">
    <property type="entry name" value="Calx-beta"/>
    <property type="match status" value="4"/>
</dbReference>
<evidence type="ECO:0000256" key="3">
    <source>
        <dbReference type="ARBA" id="ARBA00022837"/>
    </source>
</evidence>
<dbReference type="InterPro" id="IPR003644">
    <property type="entry name" value="Calx_beta"/>
</dbReference>
<keyword evidence="1" id="KW-0732">Signal</keyword>
<dbReference type="OrthoDB" id="454702at2"/>
<dbReference type="Pfam" id="PF04151">
    <property type="entry name" value="PPC"/>
    <property type="match status" value="2"/>
</dbReference>
<reference evidence="7" key="1">
    <citation type="journal article" date="2013" name="Proc. Natl. Acad. Sci. U.S.A.">
        <title>Improving the coverage of the cyanobacterial phylum using diversity-driven genome sequencing.</title>
        <authorList>
            <person name="Shih P.M."/>
            <person name="Wu D."/>
            <person name="Latifi A."/>
            <person name="Axen S.D."/>
            <person name="Fewer D.P."/>
            <person name="Talla E."/>
            <person name="Calteau A."/>
            <person name="Cai F."/>
            <person name="Tandeau de Marsac N."/>
            <person name="Rippka R."/>
            <person name="Herdman M."/>
            <person name="Sivonen K."/>
            <person name="Coursin T."/>
            <person name="Laurent T."/>
            <person name="Goodwin L."/>
            <person name="Nolan M."/>
            <person name="Davenport K.W."/>
            <person name="Han C.S."/>
            <person name="Rubin E.M."/>
            <person name="Eisen J.A."/>
            <person name="Woyke T."/>
            <person name="Gugger M."/>
            <person name="Kerfeld C.A."/>
        </authorList>
    </citation>
    <scope>NUCLEOTIDE SEQUENCE [LARGE SCALE GENOMIC DNA]</scope>
    <source>
        <strain evidence="7">ATCC 27899 / PCC 7122</strain>
    </source>
</reference>
<dbReference type="SUPFAM" id="SSF141072">
    <property type="entry name" value="CalX-like"/>
    <property type="match status" value="5"/>
</dbReference>
<accession>K9ZN53</accession>
<dbReference type="RefSeq" id="WP_015216603.1">
    <property type="nucleotide sequence ID" value="NC_019771.1"/>
</dbReference>
<dbReference type="SMART" id="SM00237">
    <property type="entry name" value="Calx_beta"/>
    <property type="match status" value="5"/>
</dbReference>
<dbReference type="InterPro" id="IPR038081">
    <property type="entry name" value="CalX-like_sf"/>
</dbReference>
<dbReference type="SUPFAM" id="SSF89260">
    <property type="entry name" value="Collagen-binding domain"/>
    <property type="match status" value="2"/>
</dbReference>
<protein>
    <submittedName>
        <fullName evidence="6">Outer membrane adhesin like protein</fullName>
    </submittedName>
</protein>